<gene>
    <name evidence="2" type="ORF">ACFSOZ_02060</name>
</gene>
<evidence type="ECO:0000313" key="2">
    <source>
        <dbReference type="EMBL" id="MFD1981491.1"/>
    </source>
</evidence>
<comment type="caution">
    <text evidence="2">The sequence shown here is derived from an EMBL/GenBank/DDBJ whole genome shotgun (WGS) entry which is preliminary data.</text>
</comment>
<accession>A0ABW4U5U6</accession>
<proteinExistence type="predicted"/>
<organism evidence="2 3">
    <name type="scientific">Mesorhizobium newzealandense</name>
    <dbReference type="NCBI Taxonomy" id="1300302"/>
    <lineage>
        <taxon>Bacteria</taxon>
        <taxon>Pseudomonadati</taxon>
        <taxon>Pseudomonadota</taxon>
        <taxon>Alphaproteobacteria</taxon>
        <taxon>Hyphomicrobiales</taxon>
        <taxon>Phyllobacteriaceae</taxon>
        <taxon>Mesorhizobium</taxon>
    </lineage>
</organism>
<keyword evidence="1" id="KW-1133">Transmembrane helix</keyword>
<reference evidence="3" key="1">
    <citation type="journal article" date="2019" name="Int. J. Syst. Evol. Microbiol.">
        <title>The Global Catalogue of Microorganisms (GCM) 10K type strain sequencing project: providing services to taxonomists for standard genome sequencing and annotation.</title>
        <authorList>
            <consortium name="The Broad Institute Genomics Platform"/>
            <consortium name="The Broad Institute Genome Sequencing Center for Infectious Disease"/>
            <person name="Wu L."/>
            <person name="Ma J."/>
        </authorList>
    </citation>
    <scope>NUCLEOTIDE SEQUENCE [LARGE SCALE GENOMIC DNA]</scope>
    <source>
        <strain evidence="3">CGMCC 1.16225</strain>
    </source>
</reference>
<name>A0ABW4U5U6_9HYPH</name>
<keyword evidence="1" id="KW-0472">Membrane</keyword>
<dbReference type="Proteomes" id="UP001597405">
    <property type="component" value="Unassembled WGS sequence"/>
</dbReference>
<sequence length="81" mass="9184">MDYPRGIFRRAFGVAVVASLVGAVTVLFRDGLGAVEDREVQKIARLVPIAGETSKYFLRRFSLYNQKRNFLTVLMSAFARR</sequence>
<keyword evidence="3" id="KW-1185">Reference proteome</keyword>
<dbReference type="RefSeq" id="WP_379092988.1">
    <property type="nucleotide sequence ID" value="NZ_JBHUGZ010000001.1"/>
</dbReference>
<keyword evidence="1" id="KW-0812">Transmembrane</keyword>
<protein>
    <submittedName>
        <fullName evidence="2">Uncharacterized protein</fullName>
    </submittedName>
</protein>
<dbReference type="EMBL" id="JBHUGZ010000001">
    <property type="protein sequence ID" value="MFD1981491.1"/>
    <property type="molecule type" value="Genomic_DNA"/>
</dbReference>
<evidence type="ECO:0000256" key="1">
    <source>
        <dbReference type="SAM" id="Phobius"/>
    </source>
</evidence>
<feature type="transmembrane region" description="Helical" evidence="1">
    <location>
        <begin position="7"/>
        <end position="28"/>
    </location>
</feature>
<evidence type="ECO:0000313" key="3">
    <source>
        <dbReference type="Proteomes" id="UP001597405"/>
    </source>
</evidence>